<name>A0A2V1JY66_9BURK</name>
<dbReference type="CDD" id="cd06171">
    <property type="entry name" value="Sigma70_r4"/>
    <property type="match status" value="1"/>
</dbReference>
<accession>A0A2V1JY66</accession>
<evidence type="ECO:0000256" key="2">
    <source>
        <dbReference type="ARBA" id="ARBA00023015"/>
    </source>
</evidence>
<comment type="caution">
    <text evidence="6">The sequence shown here is derived from an EMBL/GenBank/DDBJ whole genome shotgun (WGS) entry which is preliminary data.</text>
</comment>
<dbReference type="NCBIfam" id="TIGR02937">
    <property type="entry name" value="sigma70-ECF"/>
    <property type="match status" value="1"/>
</dbReference>
<dbReference type="PANTHER" id="PTHR43133:SF63">
    <property type="entry name" value="RNA POLYMERASE SIGMA FACTOR FECI-RELATED"/>
    <property type="match status" value="1"/>
</dbReference>
<dbReference type="Pfam" id="PF08281">
    <property type="entry name" value="Sigma70_r4_2"/>
    <property type="match status" value="1"/>
</dbReference>
<evidence type="ECO:0000256" key="1">
    <source>
        <dbReference type="ARBA" id="ARBA00010641"/>
    </source>
</evidence>
<dbReference type="GO" id="GO:0003677">
    <property type="term" value="F:DNA binding"/>
    <property type="evidence" value="ECO:0007669"/>
    <property type="project" value="InterPro"/>
</dbReference>
<keyword evidence="4" id="KW-0804">Transcription</keyword>
<gene>
    <name evidence="6" type="ORF">DD235_05680</name>
</gene>
<evidence type="ECO:0000313" key="7">
    <source>
        <dbReference type="Proteomes" id="UP000245212"/>
    </source>
</evidence>
<dbReference type="InterPro" id="IPR013324">
    <property type="entry name" value="RNA_pol_sigma_r3/r4-like"/>
</dbReference>
<dbReference type="EMBL" id="QETA01000002">
    <property type="protein sequence ID" value="PWF23832.1"/>
    <property type="molecule type" value="Genomic_DNA"/>
</dbReference>
<proteinExistence type="inferred from homology"/>
<dbReference type="InterPro" id="IPR036388">
    <property type="entry name" value="WH-like_DNA-bd_sf"/>
</dbReference>
<dbReference type="GO" id="GO:0016987">
    <property type="term" value="F:sigma factor activity"/>
    <property type="evidence" value="ECO:0007669"/>
    <property type="project" value="UniProtKB-KW"/>
</dbReference>
<dbReference type="InterPro" id="IPR013249">
    <property type="entry name" value="RNA_pol_sigma70_r4_t2"/>
</dbReference>
<dbReference type="Gene3D" id="1.10.10.10">
    <property type="entry name" value="Winged helix-like DNA-binding domain superfamily/Winged helix DNA-binding domain"/>
    <property type="match status" value="1"/>
</dbReference>
<dbReference type="SUPFAM" id="SSF88659">
    <property type="entry name" value="Sigma3 and sigma4 domains of RNA polymerase sigma factors"/>
    <property type="match status" value="1"/>
</dbReference>
<dbReference type="GO" id="GO:0006352">
    <property type="term" value="P:DNA-templated transcription initiation"/>
    <property type="evidence" value="ECO:0007669"/>
    <property type="project" value="InterPro"/>
</dbReference>
<dbReference type="PANTHER" id="PTHR43133">
    <property type="entry name" value="RNA POLYMERASE ECF-TYPE SIGMA FACTO"/>
    <property type="match status" value="1"/>
</dbReference>
<evidence type="ECO:0000256" key="3">
    <source>
        <dbReference type="ARBA" id="ARBA00023082"/>
    </source>
</evidence>
<sequence length="199" mass="22522">MSTLHPLTRTLLAHCEELVLYVQQRFPGRDFARDVIHEVCVQLLCQPPREPIAKPLAYLRRMSLHRAVDWCRQPAWRNQSMLPETEASEPWHSEDGACLLDFQQQLRILINIIEALPPRPRQCFLLHRIHGMAQAEISDAIGISRNAVSQHISTAVRQIRKGWEPARRYLAASTRPADGLASDADVCAQMSPACSAVEC</sequence>
<reference evidence="7" key="1">
    <citation type="submission" date="2018-05" db="EMBL/GenBank/DDBJ databases">
        <authorList>
            <person name="Li Y."/>
        </authorList>
    </citation>
    <scope>NUCLEOTIDE SEQUENCE [LARGE SCALE GENOMIC DNA]</scope>
    <source>
        <strain evidence="7">3d-2-2</strain>
    </source>
</reference>
<protein>
    <submittedName>
        <fullName evidence="6">RNA polymerase subunit sigma</fullName>
    </submittedName>
</protein>
<dbReference type="InterPro" id="IPR013325">
    <property type="entry name" value="RNA_pol_sigma_r2"/>
</dbReference>
<organism evidence="6 7">
    <name type="scientific">Corticimicrobacter populi</name>
    <dbReference type="NCBI Taxonomy" id="2175229"/>
    <lineage>
        <taxon>Bacteria</taxon>
        <taxon>Pseudomonadati</taxon>
        <taxon>Pseudomonadota</taxon>
        <taxon>Betaproteobacteria</taxon>
        <taxon>Burkholderiales</taxon>
        <taxon>Alcaligenaceae</taxon>
        <taxon>Corticimicrobacter</taxon>
    </lineage>
</organism>
<keyword evidence="3" id="KW-0731">Sigma factor</keyword>
<dbReference type="AlphaFoldDB" id="A0A2V1JY66"/>
<dbReference type="Proteomes" id="UP000245212">
    <property type="component" value="Unassembled WGS sequence"/>
</dbReference>
<dbReference type="InterPro" id="IPR014284">
    <property type="entry name" value="RNA_pol_sigma-70_dom"/>
</dbReference>
<comment type="similarity">
    <text evidence="1">Belongs to the sigma-70 factor family. ECF subfamily.</text>
</comment>
<evidence type="ECO:0000259" key="5">
    <source>
        <dbReference type="Pfam" id="PF08281"/>
    </source>
</evidence>
<keyword evidence="7" id="KW-1185">Reference proteome</keyword>
<keyword evidence="2" id="KW-0805">Transcription regulation</keyword>
<feature type="domain" description="RNA polymerase sigma factor 70 region 4 type 2" evidence="5">
    <location>
        <begin position="107"/>
        <end position="158"/>
    </location>
</feature>
<evidence type="ECO:0000256" key="4">
    <source>
        <dbReference type="ARBA" id="ARBA00023163"/>
    </source>
</evidence>
<dbReference type="RefSeq" id="WP_109061110.1">
    <property type="nucleotide sequence ID" value="NZ_QETA01000002.1"/>
</dbReference>
<dbReference type="InterPro" id="IPR039425">
    <property type="entry name" value="RNA_pol_sigma-70-like"/>
</dbReference>
<dbReference type="SUPFAM" id="SSF88946">
    <property type="entry name" value="Sigma2 domain of RNA polymerase sigma factors"/>
    <property type="match status" value="1"/>
</dbReference>
<evidence type="ECO:0000313" key="6">
    <source>
        <dbReference type="EMBL" id="PWF23832.1"/>
    </source>
</evidence>